<dbReference type="GO" id="GO:0046872">
    <property type="term" value="F:metal ion binding"/>
    <property type="evidence" value="ECO:0007669"/>
    <property type="project" value="UniProtKB-KW"/>
</dbReference>
<name>A0A7X3LUV6_9HYPH</name>
<evidence type="ECO:0000256" key="6">
    <source>
        <dbReference type="ARBA" id="ARBA00023163"/>
    </source>
</evidence>
<keyword evidence="5" id="KW-0238">DNA-binding</keyword>
<evidence type="ECO:0000256" key="3">
    <source>
        <dbReference type="ARBA" id="ARBA00022833"/>
    </source>
</evidence>
<evidence type="ECO:0000256" key="7">
    <source>
        <dbReference type="PIRSR" id="PIRSR602481-1"/>
    </source>
</evidence>
<dbReference type="GO" id="GO:0003700">
    <property type="term" value="F:DNA-binding transcription factor activity"/>
    <property type="evidence" value="ECO:0007669"/>
    <property type="project" value="InterPro"/>
</dbReference>
<evidence type="ECO:0000313" key="9">
    <source>
        <dbReference type="Proteomes" id="UP000433101"/>
    </source>
</evidence>
<dbReference type="InterPro" id="IPR036388">
    <property type="entry name" value="WH-like_DNA-bd_sf"/>
</dbReference>
<comment type="similarity">
    <text evidence="1">Belongs to the Fur family.</text>
</comment>
<organism evidence="8 9">
    <name type="scientific">Stappia sediminis</name>
    <dbReference type="NCBI Taxonomy" id="2692190"/>
    <lineage>
        <taxon>Bacteria</taxon>
        <taxon>Pseudomonadati</taxon>
        <taxon>Pseudomonadota</taxon>
        <taxon>Alphaproteobacteria</taxon>
        <taxon>Hyphomicrobiales</taxon>
        <taxon>Stappiaceae</taxon>
        <taxon>Stappia</taxon>
    </lineage>
</organism>
<dbReference type="EMBL" id="WUMV01000003">
    <property type="protein sequence ID" value="MXN65498.1"/>
    <property type="molecule type" value="Genomic_DNA"/>
</dbReference>
<dbReference type="InterPro" id="IPR002481">
    <property type="entry name" value="FUR"/>
</dbReference>
<dbReference type="Gene3D" id="3.30.1490.190">
    <property type="match status" value="1"/>
</dbReference>
<keyword evidence="6" id="KW-0804">Transcription</keyword>
<feature type="binding site" evidence="7">
    <location>
        <position position="86"/>
    </location>
    <ligand>
        <name>Zn(2+)</name>
        <dbReference type="ChEBI" id="CHEBI:29105"/>
    </ligand>
</feature>
<feature type="binding site" evidence="7">
    <location>
        <position position="129"/>
    </location>
    <ligand>
        <name>Zn(2+)</name>
        <dbReference type="ChEBI" id="CHEBI:29105"/>
    </ligand>
</feature>
<dbReference type="GO" id="GO:0003677">
    <property type="term" value="F:DNA binding"/>
    <property type="evidence" value="ECO:0007669"/>
    <property type="project" value="UniProtKB-KW"/>
</dbReference>
<dbReference type="Pfam" id="PF01475">
    <property type="entry name" value="FUR"/>
    <property type="match status" value="1"/>
</dbReference>
<gene>
    <name evidence="8" type="ORF">GR183_11350</name>
</gene>
<evidence type="ECO:0000256" key="1">
    <source>
        <dbReference type="ARBA" id="ARBA00007957"/>
    </source>
</evidence>
<dbReference type="AlphaFoldDB" id="A0A7X3LUV6"/>
<feature type="binding site" evidence="7">
    <location>
        <position position="89"/>
    </location>
    <ligand>
        <name>Zn(2+)</name>
        <dbReference type="ChEBI" id="CHEBI:29105"/>
    </ligand>
</feature>
<proteinExistence type="inferred from homology"/>
<dbReference type="Gene3D" id="1.10.10.10">
    <property type="entry name" value="Winged helix-like DNA-binding domain superfamily/Winged helix DNA-binding domain"/>
    <property type="match status" value="1"/>
</dbReference>
<keyword evidence="2" id="KW-0678">Repressor</keyword>
<keyword evidence="7" id="KW-0479">Metal-binding</keyword>
<evidence type="ECO:0000256" key="4">
    <source>
        <dbReference type="ARBA" id="ARBA00023015"/>
    </source>
</evidence>
<evidence type="ECO:0000256" key="2">
    <source>
        <dbReference type="ARBA" id="ARBA00022491"/>
    </source>
</evidence>
<reference evidence="8 9" key="1">
    <citation type="submission" date="2019-12" db="EMBL/GenBank/DDBJ databases">
        <authorList>
            <person name="Li M."/>
        </authorList>
    </citation>
    <scope>NUCLEOTIDE SEQUENCE [LARGE SCALE GENOMIC DNA]</scope>
    <source>
        <strain evidence="8 9">GBMRC 2046</strain>
    </source>
</reference>
<dbReference type="SUPFAM" id="SSF46785">
    <property type="entry name" value="Winged helix' DNA-binding domain"/>
    <property type="match status" value="1"/>
</dbReference>
<protein>
    <submittedName>
        <fullName evidence="8">Transcriptional repressor</fullName>
    </submittedName>
</protein>
<evidence type="ECO:0000256" key="5">
    <source>
        <dbReference type="ARBA" id="ARBA00023125"/>
    </source>
</evidence>
<comment type="caution">
    <text evidence="8">The sequence shown here is derived from an EMBL/GenBank/DDBJ whole genome shotgun (WGS) entry which is preliminary data.</text>
</comment>
<evidence type="ECO:0000313" key="8">
    <source>
        <dbReference type="EMBL" id="MXN65498.1"/>
    </source>
</evidence>
<keyword evidence="3 7" id="KW-0862">Zinc</keyword>
<dbReference type="RefSeq" id="WP_160775672.1">
    <property type="nucleotide sequence ID" value="NZ_WUMV01000003.1"/>
</dbReference>
<keyword evidence="9" id="KW-1185">Reference proteome</keyword>
<dbReference type="Proteomes" id="UP000433101">
    <property type="component" value="Unassembled WGS sequence"/>
</dbReference>
<keyword evidence="4" id="KW-0805">Transcription regulation</keyword>
<sequence length="135" mass="14718">MTAAPSLTRNQSLVFDALSRADQPMSAYSILDQLREDGFRAPLQVYRALDKLIDYGLIHRLECMNAFVACAHPQCHKAGIIAFAICETCGQVDEFSDDVVSERLAAWADGHRFSPSKTTIEIRGHCAGCATQAGA</sequence>
<dbReference type="InterPro" id="IPR043135">
    <property type="entry name" value="Fur_C"/>
</dbReference>
<dbReference type="InterPro" id="IPR036390">
    <property type="entry name" value="WH_DNA-bd_sf"/>
</dbReference>
<feature type="binding site" evidence="7">
    <location>
        <position position="126"/>
    </location>
    <ligand>
        <name>Zn(2+)</name>
        <dbReference type="ChEBI" id="CHEBI:29105"/>
    </ligand>
</feature>
<accession>A0A7X3LUV6</accession>
<comment type="cofactor">
    <cofactor evidence="7">
        <name>Zn(2+)</name>
        <dbReference type="ChEBI" id="CHEBI:29105"/>
    </cofactor>
    <text evidence="7">Binds 1 zinc ion per subunit.</text>
</comment>